<dbReference type="InterPro" id="IPR015943">
    <property type="entry name" value="WD40/YVTN_repeat-like_dom_sf"/>
</dbReference>
<dbReference type="Gene3D" id="2.130.10.10">
    <property type="entry name" value="YVTN repeat-like/Quinoprotein amine dehydrogenase"/>
    <property type="match status" value="1"/>
</dbReference>
<dbReference type="EMBL" id="MWQN01000001">
    <property type="protein sequence ID" value="OPC83809.1"/>
    <property type="molecule type" value="Genomic_DNA"/>
</dbReference>
<dbReference type="PANTHER" id="PTHR30344:SF1">
    <property type="entry name" value="6-PHOSPHOGLUCONOLACTONASE"/>
    <property type="match status" value="1"/>
</dbReference>
<accession>A0A1T3P3Y6</accession>
<evidence type="ECO:0000256" key="2">
    <source>
        <dbReference type="SAM" id="MobiDB-lite"/>
    </source>
</evidence>
<comment type="similarity">
    <text evidence="1">Belongs to the cycloisomerase 2 family.</text>
</comment>
<dbReference type="InterPro" id="IPR011048">
    <property type="entry name" value="Haem_d1_sf"/>
</dbReference>
<dbReference type="RefSeq" id="WP_078978105.1">
    <property type="nucleotide sequence ID" value="NZ_MWQN01000001.1"/>
</dbReference>
<dbReference type="PANTHER" id="PTHR30344">
    <property type="entry name" value="6-PHOSPHOGLUCONOLACTONASE-RELATED"/>
    <property type="match status" value="1"/>
</dbReference>
<evidence type="ECO:0000313" key="3">
    <source>
        <dbReference type="EMBL" id="OPC83809.1"/>
    </source>
</evidence>
<dbReference type="Pfam" id="PF10282">
    <property type="entry name" value="Lactonase"/>
    <property type="match status" value="1"/>
</dbReference>
<dbReference type="SUPFAM" id="SSF51004">
    <property type="entry name" value="C-terminal (heme d1) domain of cytochrome cd1-nitrite reductase"/>
    <property type="match status" value="1"/>
</dbReference>
<proteinExistence type="inferred from homology"/>
<feature type="region of interest" description="Disordered" evidence="2">
    <location>
        <begin position="332"/>
        <end position="351"/>
    </location>
</feature>
<dbReference type="OrthoDB" id="9790815at2"/>
<comment type="caution">
    <text evidence="3">The sequence shown here is derived from an EMBL/GenBank/DDBJ whole genome shotgun (WGS) entry which is preliminary data.</text>
</comment>
<evidence type="ECO:0008006" key="5">
    <source>
        <dbReference type="Google" id="ProtNLM"/>
    </source>
</evidence>
<dbReference type="AlphaFoldDB" id="A0A1T3P3Y6"/>
<sequence>MDRQDAAIPPGSVWNHPVPPSRVPVLVGGARTLICAADQDTGVLTPVGPPAPVRTAYAAAHPRLGLAYGVDEAPVGTITVIETTGGARIRQQAPSHGAIPCHLAVSPDGHRLITANYGSGDLIVHRLAPDGALAGVTARVPLPGPGSGAVADRQSAPHPHQIVFADTDTFTVVDLGGDALLTYRLAEGRPRLLATRPVPPGTGPRHLAGRWLLGELDPVILALPALTRHPLAAPGLPSAIVTAPDGAHVYAANRGPGTITTLAAGAPHPMSDLPAGGAAPQDLAFVGRVLYAAVPDADAVTAFAWTPGTGTLRPLGAALRIPDPRCVLPLRRGLPASRITPGSTGRPRSDR</sequence>
<dbReference type="STRING" id="159449.B4N89_25275"/>
<dbReference type="InterPro" id="IPR050282">
    <property type="entry name" value="Cycloisomerase_2"/>
</dbReference>
<gene>
    <name evidence="3" type="ORF">B4N89_25275</name>
</gene>
<dbReference type="GO" id="GO:0017057">
    <property type="term" value="F:6-phosphogluconolactonase activity"/>
    <property type="evidence" value="ECO:0007669"/>
    <property type="project" value="TreeGrafter"/>
</dbReference>
<keyword evidence="4" id="KW-1185">Reference proteome</keyword>
<evidence type="ECO:0000313" key="4">
    <source>
        <dbReference type="Proteomes" id="UP000190037"/>
    </source>
</evidence>
<reference evidence="3 4" key="1">
    <citation type="submission" date="2017-03" db="EMBL/GenBank/DDBJ databases">
        <title>Draft genome sequence of Streptomyces scabrisporus NF3, endophyte isolated from Amphipterygium adstringens.</title>
        <authorList>
            <person name="Vazquez M."/>
            <person name="Ceapa C.D."/>
            <person name="Rodriguez Luna D."/>
            <person name="Sanchez Esquivel S."/>
        </authorList>
    </citation>
    <scope>NUCLEOTIDE SEQUENCE [LARGE SCALE GENOMIC DNA]</scope>
    <source>
        <strain evidence="3 4">NF3</strain>
    </source>
</reference>
<dbReference type="Proteomes" id="UP000190037">
    <property type="component" value="Unassembled WGS sequence"/>
</dbReference>
<evidence type="ECO:0000256" key="1">
    <source>
        <dbReference type="ARBA" id="ARBA00005564"/>
    </source>
</evidence>
<organism evidence="3 4">
    <name type="scientific">Embleya scabrispora</name>
    <dbReference type="NCBI Taxonomy" id="159449"/>
    <lineage>
        <taxon>Bacteria</taxon>
        <taxon>Bacillati</taxon>
        <taxon>Actinomycetota</taxon>
        <taxon>Actinomycetes</taxon>
        <taxon>Kitasatosporales</taxon>
        <taxon>Streptomycetaceae</taxon>
        <taxon>Embleya</taxon>
    </lineage>
</organism>
<name>A0A1T3P3Y6_9ACTN</name>
<protein>
    <recommendedName>
        <fullName evidence="5">Lactonase</fullName>
    </recommendedName>
</protein>
<dbReference type="InterPro" id="IPR019405">
    <property type="entry name" value="Lactonase_7-beta_prop"/>
</dbReference>